<dbReference type="RefSeq" id="WP_189186852.1">
    <property type="nucleotide sequence ID" value="NZ_BMMM01000005.1"/>
</dbReference>
<dbReference type="EMBL" id="BMMM01000005">
    <property type="protein sequence ID" value="GGN64719.1"/>
    <property type="molecule type" value="Genomic_DNA"/>
</dbReference>
<feature type="region of interest" description="Disordered" evidence="1">
    <location>
        <begin position="1"/>
        <end position="34"/>
    </location>
</feature>
<evidence type="ECO:0000313" key="2">
    <source>
        <dbReference type="EMBL" id="GGN64719.1"/>
    </source>
</evidence>
<keyword evidence="3" id="KW-1185">Reference proteome</keyword>
<comment type="caution">
    <text evidence="2">The sequence shown here is derived from an EMBL/GenBank/DDBJ whole genome shotgun (WGS) entry which is preliminary data.</text>
</comment>
<sequence>MQYNQGDRVQYQGQDNKKHTGQIQGIRGQEPKVKYTVRDEQTQVEEQIEEKQIDRTL</sequence>
<reference evidence="2 3" key="1">
    <citation type="journal article" date="2014" name="Int. J. Syst. Evol. Microbiol.">
        <title>Complete genome sequence of Corynebacterium casei LMG S-19264T (=DSM 44701T), isolated from a smear-ripened cheese.</title>
        <authorList>
            <consortium name="US DOE Joint Genome Institute (JGI-PGF)"/>
            <person name="Walter F."/>
            <person name="Albersmeier A."/>
            <person name="Kalinowski J."/>
            <person name="Ruckert C."/>
        </authorList>
    </citation>
    <scope>NUCLEOTIDE SEQUENCE [LARGE SCALE GENOMIC DNA]</scope>
    <source>
        <strain evidence="2 3">CGMCC 4.7111</strain>
    </source>
</reference>
<dbReference type="AlphaFoldDB" id="A0A917Y387"/>
<evidence type="ECO:0000313" key="3">
    <source>
        <dbReference type="Proteomes" id="UP000600365"/>
    </source>
</evidence>
<proteinExistence type="predicted"/>
<feature type="compositionally biased region" description="Polar residues" evidence="1">
    <location>
        <begin position="1"/>
        <end position="14"/>
    </location>
</feature>
<organism evidence="2 3">
    <name type="scientific">Streptomyces albiflavescens</name>
    <dbReference type="NCBI Taxonomy" id="1623582"/>
    <lineage>
        <taxon>Bacteria</taxon>
        <taxon>Bacillati</taxon>
        <taxon>Actinomycetota</taxon>
        <taxon>Actinomycetes</taxon>
        <taxon>Kitasatosporales</taxon>
        <taxon>Streptomycetaceae</taxon>
        <taxon>Streptomyces</taxon>
    </lineage>
</organism>
<protein>
    <submittedName>
        <fullName evidence="2">Uncharacterized protein</fullName>
    </submittedName>
</protein>
<name>A0A917Y387_9ACTN</name>
<evidence type="ECO:0000256" key="1">
    <source>
        <dbReference type="SAM" id="MobiDB-lite"/>
    </source>
</evidence>
<accession>A0A917Y387</accession>
<dbReference type="Proteomes" id="UP000600365">
    <property type="component" value="Unassembled WGS sequence"/>
</dbReference>
<gene>
    <name evidence="2" type="ORF">GCM10011579_034480</name>
</gene>